<comment type="subcellular location">
    <subcellularLocation>
        <location evidence="1">Endomembrane system</location>
        <topology evidence="1">Multi-pass membrane protein</topology>
    </subcellularLocation>
    <subcellularLocation>
        <location evidence="8">Vacuole membrane</location>
        <topology evidence="8">Multi-pass membrane protein</topology>
    </subcellularLocation>
</comment>
<keyword evidence="6 8" id="KW-1133">Transmembrane helix</keyword>
<feature type="transmembrane region" description="Helical" evidence="8">
    <location>
        <begin position="96"/>
        <end position="118"/>
    </location>
</feature>
<proteinExistence type="inferred from homology"/>
<keyword evidence="10" id="KW-1185">Reference proteome</keyword>
<dbReference type="SUPFAM" id="SSF103473">
    <property type="entry name" value="MFS general substrate transporter"/>
    <property type="match status" value="1"/>
</dbReference>
<accession>A0A4P9ZJ21</accession>
<protein>
    <recommendedName>
        <fullName evidence="8">Protein BTN</fullName>
    </recommendedName>
</protein>
<evidence type="ECO:0000313" key="9">
    <source>
        <dbReference type="EMBL" id="RKP33053.1"/>
    </source>
</evidence>
<dbReference type="Proteomes" id="UP000268321">
    <property type="component" value="Unassembled WGS sequence"/>
</dbReference>
<evidence type="ECO:0000256" key="8">
    <source>
        <dbReference type="RuleBase" id="RU361113"/>
    </source>
</evidence>
<comment type="similarity">
    <text evidence="2 8">Belongs to the battenin family.</text>
</comment>
<keyword evidence="7 8" id="KW-0472">Membrane</keyword>
<organism evidence="9 10">
    <name type="scientific">Metschnikowia bicuspidata</name>
    <dbReference type="NCBI Taxonomy" id="27322"/>
    <lineage>
        <taxon>Eukaryota</taxon>
        <taxon>Fungi</taxon>
        <taxon>Dikarya</taxon>
        <taxon>Ascomycota</taxon>
        <taxon>Saccharomycotina</taxon>
        <taxon>Pichiomycetes</taxon>
        <taxon>Metschnikowiaceae</taxon>
        <taxon>Metschnikowia</taxon>
    </lineage>
</organism>
<keyword evidence="5" id="KW-0029">Amino-acid transport</keyword>
<sequence>MRLTIRDPAKVFSAFLVFGLVNSVLYVVILSAAIDLVGAFTPKAVVLLADIVPDLAMKAFAPLFIHLIAYKQRVLILMLLSCTGMLLVSLSTQNSIGIRIAGIALVSLSSGMGEVSFLQLTHSYPERSSIGGFSMGTGAAGIVGSFVFMLMTSVSGISTKTTLIAFAVVPLLFPVAFYIVLPEPVLETCYDELPSEELVFPVEIPSFDGNDMTAASRISCLRLKSHMRTTFSRIVPLIRPYMIPLCSVYIAEYIINQGISPTFLFLLEDMPRWPITRHRDIYVVYGFMYQLGLFVSRLSATFGIRYERLYVMSLLQIANVAIAVLQSMYTVPFPGLWLLLVFGFYEGLLGGLLYVNTFLLVSEQVPKSQREFSMGCVSISNSFGIMLAGCINWWLEQHLCQFQVDHGRDWCRGPS</sequence>
<dbReference type="Gene3D" id="1.20.1250.20">
    <property type="entry name" value="MFS general substrate transporter like domains"/>
    <property type="match status" value="1"/>
</dbReference>
<feature type="transmembrane region" description="Helical" evidence="8">
    <location>
        <begin position="46"/>
        <end position="67"/>
    </location>
</feature>
<dbReference type="GO" id="GO:0012505">
    <property type="term" value="C:endomembrane system"/>
    <property type="evidence" value="ECO:0007669"/>
    <property type="project" value="UniProtKB-SubCell"/>
</dbReference>
<name>A0A4P9ZJ21_9ASCO</name>
<dbReference type="GO" id="GO:0005774">
    <property type="term" value="C:vacuolar membrane"/>
    <property type="evidence" value="ECO:0007669"/>
    <property type="project" value="UniProtKB-SubCell"/>
</dbReference>
<dbReference type="PRINTS" id="PR01315">
    <property type="entry name" value="BATTENIN"/>
</dbReference>
<feature type="transmembrane region" description="Helical" evidence="8">
    <location>
        <begin position="309"/>
        <end position="329"/>
    </location>
</feature>
<evidence type="ECO:0000256" key="6">
    <source>
        <dbReference type="ARBA" id="ARBA00022989"/>
    </source>
</evidence>
<keyword evidence="3" id="KW-0813">Transport</keyword>
<feature type="transmembrane region" description="Helical" evidence="8">
    <location>
        <begin position="281"/>
        <end position="300"/>
    </location>
</feature>
<dbReference type="PANTHER" id="PTHR10981">
    <property type="entry name" value="BATTENIN"/>
    <property type="match status" value="1"/>
</dbReference>
<feature type="transmembrane region" description="Helical" evidence="8">
    <location>
        <begin position="12"/>
        <end position="34"/>
    </location>
</feature>
<dbReference type="AlphaFoldDB" id="A0A4P9ZJ21"/>
<gene>
    <name evidence="9" type="ORF">METBISCDRAFT_29301</name>
</gene>
<evidence type="ECO:0000256" key="4">
    <source>
        <dbReference type="ARBA" id="ARBA00022692"/>
    </source>
</evidence>
<keyword evidence="8" id="KW-0926">Vacuole</keyword>
<evidence type="ECO:0000256" key="7">
    <source>
        <dbReference type="ARBA" id="ARBA00023136"/>
    </source>
</evidence>
<evidence type="ECO:0000313" key="10">
    <source>
        <dbReference type="Proteomes" id="UP000268321"/>
    </source>
</evidence>
<evidence type="ECO:0000256" key="5">
    <source>
        <dbReference type="ARBA" id="ARBA00022970"/>
    </source>
</evidence>
<feature type="transmembrane region" description="Helical" evidence="8">
    <location>
        <begin position="372"/>
        <end position="395"/>
    </location>
</feature>
<dbReference type="Pfam" id="PF02487">
    <property type="entry name" value="CLN3"/>
    <property type="match status" value="1"/>
</dbReference>
<dbReference type="GO" id="GO:0006865">
    <property type="term" value="P:amino acid transport"/>
    <property type="evidence" value="ECO:0007669"/>
    <property type="project" value="UniProtKB-KW"/>
</dbReference>
<evidence type="ECO:0000256" key="2">
    <source>
        <dbReference type="ARBA" id="ARBA00007467"/>
    </source>
</evidence>
<dbReference type="InterPro" id="IPR003492">
    <property type="entry name" value="Battenin_disease_Cln3"/>
</dbReference>
<feature type="transmembrane region" description="Helical" evidence="8">
    <location>
        <begin position="335"/>
        <end position="360"/>
    </location>
</feature>
<evidence type="ECO:0000256" key="1">
    <source>
        <dbReference type="ARBA" id="ARBA00004127"/>
    </source>
</evidence>
<dbReference type="EMBL" id="ML004428">
    <property type="protein sequence ID" value="RKP33053.1"/>
    <property type="molecule type" value="Genomic_DNA"/>
</dbReference>
<keyword evidence="4 8" id="KW-0812">Transmembrane</keyword>
<dbReference type="GO" id="GO:0051453">
    <property type="term" value="P:regulation of intracellular pH"/>
    <property type="evidence" value="ECO:0007669"/>
    <property type="project" value="TreeGrafter"/>
</dbReference>
<dbReference type="OrthoDB" id="5965864at2759"/>
<evidence type="ECO:0000256" key="3">
    <source>
        <dbReference type="ARBA" id="ARBA00022448"/>
    </source>
</evidence>
<dbReference type="PANTHER" id="PTHR10981:SF0">
    <property type="entry name" value="BATTENIN"/>
    <property type="match status" value="1"/>
</dbReference>
<feature type="transmembrane region" description="Helical" evidence="8">
    <location>
        <begin position="74"/>
        <end position="90"/>
    </location>
</feature>
<feature type="transmembrane region" description="Helical" evidence="8">
    <location>
        <begin position="130"/>
        <end position="151"/>
    </location>
</feature>
<reference evidence="10" key="1">
    <citation type="journal article" date="2018" name="Nat. Microbiol.">
        <title>Leveraging single-cell genomics to expand the fungal tree of life.</title>
        <authorList>
            <person name="Ahrendt S.R."/>
            <person name="Quandt C.A."/>
            <person name="Ciobanu D."/>
            <person name="Clum A."/>
            <person name="Salamov A."/>
            <person name="Andreopoulos B."/>
            <person name="Cheng J.F."/>
            <person name="Woyke T."/>
            <person name="Pelin A."/>
            <person name="Henrissat B."/>
            <person name="Reynolds N.K."/>
            <person name="Benny G.L."/>
            <person name="Smith M.E."/>
            <person name="James T.Y."/>
            <person name="Grigoriev I.V."/>
        </authorList>
    </citation>
    <scope>NUCLEOTIDE SEQUENCE [LARGE SCALE GENOMIC DNA]</scope>
    <source>
        <strain evidence="10">Baker2002</strain>
    </source>
</reference>
<dbReference type="InterPro" id="IPR036259">
    <property type="entry name" value="MFS_trans_sf"/>
</dbReference>
<feature type="transmembrane region" description="Helical" evidence="8">
    <location>
        <begin position="163"/>
        <end position="181"/>
    </location>
</feature>